<dbReference type="EMBL" id="JANIBK010000013">
    <property type="protein sequence ID" value="MCQ8127660.1"/>
    <property type="molecule type" value="Genomic_DNA"/>
</dbReference>
<gene>
    <name evidence="2" type="ORF">NP596_04230</name>
</gene>
<keyword evidence="1" id="KW-1133">Transmembrane helix</keyword>
<reference evidence="2 3" key="1">
    <citation type="submission" date="2022-07" db="EMBL/GenBank/DDBJ databases">
        <title>Methylomonas rivi sp. nov., Methylomonas rosea sp. nov., Methylomonas aureus sp. nov. and Methylomonas subterranea sp. nov., four novel methanotrophs isolated from a freshwater creek and the deep terrestrial subsurface.</title>
        <authorList>
            <person name="Abin C."/>
            <person name="Sankaranarayanan K."/>
            <person name="Garner C."/>
            <person name="Sindelar R."/>
            <person name="Kotary K."/>
            <person name="Garner R."/>
            <person name="Barclay S."/>
            <person name="Lawson P."/>
            <person name="Krumholz L."/>
        </authorList>
    </citation>
    <scope>NUCLEOTIDE SEQUENCE [LARGE SCALE GENOMIC DNA]</scope>
    <source>
        <strain evidence="2 3">WSC-6</strain>
    </source>
</reference>
<evidence type="ECO:0000256" key="1">
    <source>
        <dbReference type="SAM" id="Phobius"/>
    </source>
</evidence>
<organism evidence="2 3">
    <name type="scientific">Methylomonas rivi</name>
    <dbReference type="NCBI Taxonomy" id="2952226"/>
    <lineage>
        <taxon>Bacteria</taxon>
        <taxon>Pseudomonadati</taxon>
        <taxon>Pseudomonadota</taxon>
        <taxon>Gammaproteobacteria</taxon>
        <taxon>Methylococcales</taxon>
        <taxon>Methylococcaceae</taxon>
        <taxon>Methylomonas</taxon>
    </lineage>
</organism>
<keyword evidence="3" id="KW-1185">Reference proteome</keyword>
<sequence length="63" mass="7004">MKIPNKLYRKLAFGFVFIIGLLGLLPPEFVLSTLLFIAVTYGGVLAIKLATAHDLKIKRETKT</sequence>
<dbReference type="RefSeq" id="WP_256613999.1">
    <property type="nucleotide sequence ID" value="NZ_JANIBK010000013.1"/>
</dbReference>
<keyword evidence="1" id="KW-0472">Membrane</keyword>
<accession>A0ABT1U1H5</accession>
<evidence type="ECO:0000313" key="3">
    <source>
        <dbReference type="Proteomes" id="UP001524586"/>
    </source>
</evidence>
<feature type="transmembrane region" description="Helical" evidence="1">
    <location>
        <begin position="31"/>
        <end position="50"/>
    </location>
</feature>
<name>A0ABT1U1H5_9GAMM</name>
<evidence type="ECO:0000313" key="2">
    <source>
        <dbReference type="EMBL" id="MCQ8127660.1"/>
    </source>
</evidence>
<protein>
    <submittedName>
        <fullName evidence="2">Uncharacterized protein</fullName>
    </submittedName>
</protein>
<keyword evidence="1" id="KW-0812">Transmembrane</keyword>
<dbReference type="Proteomes" id="UP001524586">
    <property type="component" value="Unassembled WGS sequence"/>
</dbReference>
<proteinExistence type="predicted"/>
<comment type="caution">
    <text evidence="2">The sequence shown here is derived from an EMBL/GenBank/DDBJ whole genome shotgun (WGS) entry which is preliminary data.</text>
</comment>
<feature type="transmembrane region" description="Helical" evidence="1">
    <location>
        <begin position="7"/>
        <end position="25"/>
    </location>
</feature>